<dbReference type="STRING" id="70448.A0A090M6F1"/>
<dbReference type="GO" id="GO:0030307">
    <property type="term" value="P:positive regulation of cell growth"/>
    <property type="evidence" value="ECO:0007669"/>
    <property type="project" value="TreeGrafter"/>
</dbReference>
<dbReference type="GO" id="GO:0071230">
    <property type="term" value="P:cellular response to amino acid stimulus"/>
    <property type="evidence" value="ECO:0007669"/>
    <property type="project" value="TreeGrafter"/>
</dbReference>
<dbReference type="PRINTS" id="PR01547">
    <property type="entry name" value="YEAST176DUF"/>
</dbReference>
<evidence type="ECO:0000256" key="4">
    <source>
        <dbReference type="PROSITE-ProRule" id="PRU00221"/>
    </source>
</evidence>
<dbReference type="Gene3D" id="1.25.10.10">
    <property type="entry name" value="Leucine-rich Repeat Variant"/>
    <property type="match status" value="1"/>
</dbReference>
<dbReference type="GO" id="GO:0030674">
    <property type="term" value="F:protein-macromolecule adaptor activity"/>
    <property type="evidence" value="ECO:0007669"/>
    <property type="project" value="TreeGrafter"/>
</dbReference>
<reference evidence="8" key="1">
    <citation type="journal article" date="2006" name="Proc. Natl. Acad. Sci. U.S.A.">
        <title>Genome analysis of the smallest free-living eukaryote Ostreococcus tauri unveils many unique features.</title>
        <authorList>
            <person name="Derelle E."/>
            <person name="Ferraz C."/>
            <person name="Rombauts S."/>
            <person name="Rouze P."/>
            <person name="Worden A.Z."/>
            <person name="Robbens S."/>
            <person name="Partensky F."/>
            <person name="Degroeve S."/>
            <person name="Echeynie S."/>
            <person name="Cooke R."/>
            <person name="Saeys Y."/>
            <person name="Wuyts J."/>
            <person name="Jabbari K."/>
            <person name="Bowler C."/>
            <person name="Panaud O."/>
            <person name="Piegu B."/>
            <person name="Ball S.G."/>
            <person name="Ral J.-P."/>
            <person name="Bouget F.-Y."/>
            <person name="Piganeau G."/>
            <person name="De Baets B."/>
            <person name="Picard A."/>
            <person name="Delseny M."/>
            <person name="Demaille J."/>
            <person name="Van de Peer Y."/>
            <person name="Moreau H."/>
        </authorList>
    </citation>
    <scope>NUCLEOTIDE SEQUENCE [LARGE SCALE GENOMIC DNA]</scope>
    <source>
        <strain evidence="8">OTTH 0595 / CCAP 157/2 / RCC745</strain>
    </source>
</reference>
<name>A0A090M6F1_OSTTA</name>
<evidence type="ECO:0000256" key="1">
    <source>
        <dbReference type="ARBA" id="ARBA00009257"/>
    </source>
</evidence>
<protein>
    <submittedName>
        <fullName evidence="7">Armadillo-type fold</fullName>
    </submittedName>
</protein>
<keyword evidence="2 4" id="KW-0853">WD repeat</keyword>
<feature type="domain" description="Raptor N-terminal CASPase-like" evidence="6">
    <location>
        <begin position="157"/>
        <end position="310"/>
    </location>
</feature>
<dbReference type="Pfam" id="PF14538">
    <property type="entry name" value="Raptor_N"/>
    <property type="match status" value="1"/>
</dbReference>
<keyword evidence="8" id="KW-1185">Reference proteome</keyword>
<dbReference type="PANTHER" id="PTHR12848">
    <property type="entry name" value="REGULATORY-ASSOCIATED PROTEIN OF MTOR"/>
    <property type="match status" value="1"/>
</dbReference>
<dbReference type="PANTHER" id="PTHR12848:SF16">
    <property type="entry name" value="REGULATORY-ASSOCIATED PROTEIN OF MTOR"/>
    <property type="match status" value="1"/>
</dbReference>
<feature type="repeat" description="WD" evidence="4">
    <location>
        <begin position="1564"/>
        <end position="1598"/>
    </location>
</feature>
<dbReference type="SMART" id="SM01302">
    <property type="entry name" value="Raptor_N"/>
    <property type="match status" value="1"/>
</dbReference>
<feature type="compositionally biased region" description="Low complexity" evidence="5">
    <location>
        <begin position="1157"/>
        <end position="1170"/>
    </location>
</feature>
<dbReference type="GO" id="GO:0031929">
    <property type="term" value="P:TOR signaling"/>
    <property type="evidence" value="ECO:0007669"/>
    <property type="project" value="InterPro"/>
</dbReference>
<dbReference type="InterPro" id="IPR004083">
    <property type="entry name" value="Raptor"/>
</dbReference>
<keyword evidence="3" id="KW-0677">Repeat</keyword>
<dbReference type="InterPro" id="IPR016024">
    <property type="entry name" value="ARM-type_fold"/>
</dbReference>
<dbReference type="EMBL" id="CAID01000006">
    <property type="protein sequence ID" value="CEF98257.1"/>
    <property type="molecule type" value="Genomic_DNA"/>
</dbReference>
<accession>A0A090M6F1</accession>
<comment type="similarity">
    <text evidence="1">Belongs to the WD repeat RAPTOR family.</text>
</comment>
<dbReference type="InterPro" id="IPR001680">
    <property type="entry name" value="WD40_rpt"/>
</dbReference>
<evidence type="ECO:0000313" key="8">
    <source>
        <dbReference type="Proteomes" id="UP000009170"/>
    </source>
</evidence>
<proteinExistence type="inferred from homology"/>
<dbReference type="InterPro" id="IPR029347">
    <property type="entry name" value="Raptor_N"/>
</dbReference>
<dbReference type="RefSeq" id="XP_022839165.1">
    <property type="nucleotide sequence ID" value="XM_022983957.1"/>
</dbReference>
<feature type="compositionally biased region" description="Polar residues" evidence="5">
    <location>
        <begin position="1092"/>
        <end position="1124"/>
    </location>
</feature>
<feature type="compositionally biased region" description="Basic and acidic residues" evidence="5">
    <location>
        <begin position="1"/>
        <end position="14"/>
    </location>
</feature>
<dbReference type="SMART" id="SM00320">
    <property type="entry name" value="WD40"/>
    <property type="match status" value="5"/>
</dbReference>
<evidence type="ECO:0000313" key="7">
    <source>
        <dbReference type="EMBL" id="CEF98257.1"/>
    </source>
</evidence>
<feature type="compositionally biased region" description="Polar residues" evidence="5">
    <location>
        <begin position="933"/>
        <end position="945"/>
    </location>
</feature>
<feature type="region of interest" description="Disordered" evidence="5">
    <location>
        <begin position="1"/>
        <end position="111"/>
    </location>
</feature>
<dbReference type="InParanoid" id="A0A090M6F1"/>
<evidence type="ECO:0000256" key="3">
    <source>
        <dbReference type="ARBA" id="ARBA00022737"/>
    </source>
</evidence>
<dbReference type="Pfam" id="PF00400">
    <property type="entry name" value="WD40"/>
    <property type="match status" value="2"/>
</dbReference>
<dbReference type="Proteomes" id="UP000009170">
    <property type="component" value="Unassembled WGS sequence"/>
</dbReference>
<dbReference type="InterPro" id="IPR015943">
    <property type="entry name" value="WD40/YVTN_repeat-like_dom_sf"/>
</dbReference>
<gene>
    <name evidence="7" type="ORF">OT_ostta06g00980</name>
</gene>
<reference evidence="7 8" key="2">
    <citation type="journal article" date="2014" name="BMC Genomics">
        <title>An improved genome of the model marine alga Ostreococcus tauri unfolds by assessing Illumina de novo assemblies.</title>
        <authorList>
            <person name="Blanc-Mathieu R."/>
            <person name="Verhelst B."/>
            <person name="Derelle E."/>
            <person name="Rombauts S."/>
            <person name="Bouget F.Y."/>
            <person name="Carre I."/>
            <person name="Chateau A."/>
            <person name="Eyre-Walker A."/>
            <person name="Grimsley N."/>
            <person name="Moreau H."/>
            <person name="Piegu B."/>
            <person name="Rivals E."/>
            <person name="Schackwitz W."/>
            <person name="Van de Peer Y."/>
            <person name="Piganeau G."/>
        </authorList>
    </citation>
    <scope>NUCLEOTIDE SEQUENCE [LARGE SCALE GENOMIC DNA]</scope>
    <source>
        <strain evidence="8">OTTH 0595 / CCAP 157/2 / RCC745</strain>
    </source>
</reference>
<comment type="caution">
    <text evidence="7">The sequence shown here is derived from an EMBL/GenBank/DDBJ whole genome shotgun (WGS) entry which is preliminary data.</text>
</comment>
<dbReference type="GO" id="GO:0031931">
    <property type="term" value="C:TORC1 complex"/>
    <property type="evidence" value="ECO:0007669"/>
    <property type="project" value="InterPro"/>
</dbReference>
<dbReference type="GO" id="GO:0009267">
    <property type="term" value="P:cellular response to starvation"/>
    <property type="evidence" value="ECO:0007669"/>
    <property type="project" value="TreeGrafter"/>
</dbReference>
<evidence type="ECO:0000256" key="2">
    <source>
        <dbReference type="ARBA" id="ARBA00022574"/>
    </source>
</evidence>
<dbReference type="GO" id="GO:0005737">
    <property type="term" value="C:cytoplasm"/>
    <property type="evidence" value="ECO:0007669"/>
    <property type="project" value="TreeGrafter"/>
</dbReference>
<dbReference type="InterPro" id="IPR036322">
    <property type="entry name" value="WD40_repeat_dom_sf"/>
</dbReference>
<feature type="compositionally biased region" description="Basic and acidic residues" evidence="5">
    <location>
        <begin position="953"/>
        <end position="967"/>
    </location>
</feature>
<dbReference type="InterPro" id="IPR011989">
    <property type="entry name" value="ARM-like"/>
</dbReference>
<feature type="region of interest" description="Disordered" evidence="5">
    <location>
        <begin position="1245"/>
        <end position="1271"/>
    </location>
</feature>
<dbReference type="SUPFAM" id="SSF50978">
    <property type="entry name" value="WD40 repeat-like"/>
    <property type="match status" value="1"/>
</dbReference>
<feature type="region of interest" description="Disordered" evidence="5">
    <location>
        <begin position="1084"/>
        <end position="1170"/>
    </location>
</feature>
<dbReference type="FunCoup" id="A0A090M6F1">
    <property type="interactions" value="1728"/>
</dbReference>
<dbReference type="Gene3D" id="2.130.10.10">
    <property type="entry name" value="YVTN repeat-like/Quinoprotein amine dehydrogenase"/>
    <property type="match status" value="2"/>
</dbReference>
<feature type="region of interest" description="Disordered" evidence="5">
    <location>
        <begin position="932"/>
        <end position="968"/>
    </location>
</feature>
<evidence type="ECO:0000256" key="5">
    <source>
        <dbReference type="SAM" id="MobiDB-lite"/>
    </source>
</evidence>
<evidence type="ECO:0000259" key="6">
    <source>
        <dbReference type="SMART" id="SM01302"/>
    </source>
</evidence>
<organism evidence="7 8">
    <name type="scientific">Ostreococcus tauri</name>
    <name type="common">Marine green alga</name>
    <dbReference type="NCBI Taxonomy" id="70448"/>
    <lineage>
        <taxon>Eukaryota</taxon>
        <taxon>Viridiplantae</taxon>
        <taxon>Chlorophyta</taxon>
        <taxon>Mamiellophyceae</taxon>
        <taxon>Mamiellales</taxon>
        <taxon>Bathycoccaceae</taxon>
        <taxon>Ostreococcus</taxon>
    </lineage>
</organism>
<dbReference type="OrthoDB" id="10262360at2759"/>
<dbReference type="KEGG" id="ota:OT_ostta06g00980"/>
<dbReference type="GeneID" id="9835503"/>
<dbReference type="PROSITE" id="PS50082">
    <property type="entry name" value="WD_REPEATS_2"/>
    <property type="match status" value="1"/>
</dbReference>
<dbReference type="GO" id="GO:0010506">
    <property type="term" value="P:regulation of autophagy"/>
    <property type="evidence" value="ECO:0007669"/>
    <property type="project" value="TreeGrafter"/>
</dbReference>
<sequence length="1647" mass="180090">MASDAADRGRRTMDGHAMVLRASDRADNEDIGDVNEDRADEIATSGTNSSAASDASDVLDDDRASPSAIEGRLSTCERTVDRSTSSFTESESEPLEQEGGTREEFARSASPSASALNVAYPMFLSDERHHLALVTLDDVNEGDVAEDLRQEWRTKDRMKTVSVALVLCLNIGVDPPDTMKISPCARMQCWIQPMTTQPQNELDAIGKALQAQYERWQPRAKYKLQLDPTTEDMKKLCISCRRNAKNERVLLHYNGHGVPRPTANGEIWVFNKSYTQYIPLSVYDLHSWTGTPAIYVFDCSNAGLIVKSFLKLSDPAQPQPKAGVDLEQRQSGGSMAFAQLEHGMRSGVQDSGFGPSATANSANECILIAACGANELLPQSSELPADIFSACLTTPVKMALHWFCSNSVLHEHGITVDIIDKIPGMQNNRKTPLGELNWIFTAITDTIAWNVLPRKLFQRLFRQDLLVASLFRNFLLAERVMRANNCTPISSPRLPPTHQHPMWAAWDMAVEQCLLQMPSLISGDPDVEFVPSPFFTDQLTAFEVWLEYGSEHDSPPEQLPIVLQVLLSQSHRLRALILLGRFLDLGLWAVELALSVGIFPYVLKLLQTTAPELRQILVFIWTKILALDRSCQADLVKDDSYNYFVRFLQSSSVPVEERAMAAFILAVICDGHEKGQSVCLASGLLNICLSNIHDAAQPETGSPFFLRWLCLCLGKLWEENFEAQKVACSAKAHEQLIPLFSHSSPDTRAAAVYACGTFISFGCVRESHQDDDIDRQESHEPLMHAMSSQNVLGTKTSGSGSADTPNTVGLFISPGAIASMEITIAYQLLRTAEDASPMVRIETAVALARIATAHSMMIRESLVAWKRDYDSVTAKRVVDAKRSEAMGVRRRFSSGTSFSGMDHSLGSNMSTVDEDDNMPMSVESVARSADEQYATSDNTMPTTAGTLPPPFPRSHDSADPVESRTPEGTKGTVYTLILQALLNLATDPVPAVAKAGCHALHAADIDQSHPIMQMVTKAGNFAEVEPVVRRLSASQRRRPSFASLDFGTHHERSFSKDVGVSPNGGGLTRTDSWHQRLANLGSSLGSRLLGSPTKSKPVSKLSGNRSEQQLSPSTGSVGLRTSTIRGKGRKSQALDSPVSSAGHLPALVIPSTRTEQLRNSPTSLSTLRRTTSNLITDHSVEQDSLGQQRIFGSHASLDSLDSTLSPRLNRSEAMHGYASDDVHDAQLPKSIIYKRSCGHFSTPLLETAQDEDDDDDDEIESSISPWMRPPDMKRRAERLKMIRERSKETLGGGERRLKMTEYVSSIDVGGGVTPTSILMHPFEPHAFTGDSTGRVHIWNHNSSRMVNKIETGMKSVNLLSLVNETDDALLLTGCEDGTVKIWRSYDSIQKETLVTAWNTLPAQPIVSENGEIRSGLPLSFYKPSTHYKAHESTQAAIVWQQLTGCLYATGNAPNPFLRVWDVSSEICRDTLNLQAQGTCLTAEGALLMAGTHDGAVLSYDLRAPARLLSAMQTHTTPVISILLQPGGVNNLLVTGCSEGQLKFCDLRNASKPFLITEVSKQSTTSNNGPALTALVGHSHAQVIASGSSERAIKLWDLRGHNFAAIQYTNSFLGQRIGSVTALAFHPNSAYLAAGSNAGHATIYGPHF</sequence>
<dbReference type="SUPFAM" id="SSF48371">
    <property type="entry name" value="ARM repeat"/>
    <property type="match status" value="1"/>
</dbReference>
<feature type="compositionally biased region" description="Acidic residues" evidence="5">
    <location>
        <begin position="1248"/>
        <end position="1260"/>
    </location>
</feature>